<keyword evidence="1" id="KW-0472">Membrane</keyword>
<protein>
    <submittedName>
        <fullName evidence="2">Uncharacterized protein</fullName>
    </submittedName>
</protein>
<organism evidence="2">
    <name type="scientific">Cacopsylla melanoneura</name>
    <dbReference type="NCBI Taxonomy" id="428564"/>
    <lineage>
        <taxon>Eukaryota</taxon>
        <taxon>Metazoa</taxon>
        <taxon>Ecdysozoa</taxon>
        <taxon>Arthropoda</taxon>
        <taxon>Hexapoda</taxon>
        <taxon>Insecta</taxon>
        <taxon>Pterygota</taxon>
        <taxon>Neoptera</taxon>
        <taxon>Paraneoptera</taxon>
        <taxon>Hemiptera</taxon>
        <taxon>Sternorrhyncha</taxon>
        <taxon>Psylloidea</taxon>
        <taxon>Psyllidae</taxon>
        <taxon>Psyllinae</taxon>
        <taxon>Cacopsylla</taxon>
    </lineage>
</organism>
<evidence type="ECO:0000256" key="1">
    <source>
        <dbReference type="SAM" id="Phobius"/>
    </source>
</evidence>
<reference evidence="2" key="1">
    <citation type="submission" date="2021-05" db="EMBL/GenBank/DDBJ databases">
        <authorList>
            <person name="Alioto T."/>
            <person name="Alioto T."/>
            <person name="Gomez Garrido J."/>
        </authorList>
    </citation>
    <scope>NUCLEOTIDE SEQUENCE</scope>
</reference>
<dbReference type="AlphaFoldDB" id="A0A8D8SR39"/>
<keyword evidence="1" id="KW-1133">Transmembrane helix</keyword>
<proteinExistence type="predicted"/>
<feature type="transmembrane region" description="Helical" evidence="1">
    <location>
        <begin position="6"/>
        <end position="30"/>
    </location>
</feature>
<name>A0A8D8SR39_9HEMI</name>
<accession>A0A8D8SR39</accession>
<dbReference type="EMBL" id="HBUF01226447">
    <property type="protein sequence ID" value="CAG6671621.1"/>
    <property type="molecule type" value="Transcribed_RNA"/>
</dbReference>
<dbReference type="EMBL" id="HBUF01560187">
    <property type="protein sequence ID" value="CAG6761959.1"/>
    <property type="molecule type" value="Transcribed_RNA"/>
</dbReference>
<evidence type="ECO:0000313" key="2">
    <source>
        <dbReference type="EMBL" id="CAG6671621.1"/>
    </source>
</evidence>
<keyword evidence="1" id="KW-0812">Transmembrane</keyword>
<sequence length="177" mass="21363">MFESHLHMFYVTLVTTSILFYHVIHCYRFYHFEIIYRYKKIDSTIISHSKSYEYVNELCNSTCQFKVCMVIFWCELWKIWNKMKVTFRLLQIRHTSNINDVLNKVSLYRFVRYRYLILYTHARVVNISVVLVPCGRVLYSNFVDSSAQTLQMKETSKEQFKVNVFNIQEIGNVLSNF</sequence>